<reference evidence="2 3" key="2">
    <citation type="submission" date="2018-11" db="EMBL/GenBank/DDBJ databases">
        <authorList>
            <consortium name="Pathogen Informatics"/>
        </authorList>
    </citation>
    <scope>NUCLEOTIDE SEQUENCE [LARGE SCALE GENOMIC DNA]</scope>
    <source>
        <strain evidence="2 3">Egypt</strain>
    </source>
</reference>
<accession>A0A183A533</accession>
<dbReference type="WBParaSite" id="ECPE_0000206801-mRNA-1">
    <property type="protein sequence ID" value="ECPE_0000206801-mRNA-1"/>
    <property type="gene ID" value="ECPE_0000206801"/>
</dbReference>
<keyword evidence="3" id="KW-1185">Reference proteome</keyword>
<evidence type="ECO:0000313" key="3">
    <source>
        <dbReference type="Proteomes" id="UP000272942"/>
    </source>
</evidence>
<dbReference type="EMBL" id="UZAN01039400">
    <property type="protein sequence ID" value="VDP65324.1"/>
    <property type="molecule type" value="Genomic_DNA"/>
</dbReference>
<evidence type="ECO:0000313" key="4">
    <source>
        <dbReference type="WBParaSite" id="ECPE_0000206801-mRNA-1"/>
    </source>
</evidence>
<protein>
    <submittedName>
        <fullName evidence="4">Syntaxin-16</fullName>
    </submittedName>
</protein>
<reference evidence="4" key="1">
    <citation type="submission" date="2016-06" db="UniProtKB">
        <authorList>
            <consortium name="WormBaseParasite"/>
        </authorList>
    </citation>
    <scope>IDENTIFICATION</scope>
</reference>
<dbReference type="OrthoDB" id="10424714at2759"/>
<evidence type="ECO:0000313" key="2">
    <source>
        <dbReference type="EMBL" id="VDP65324.1"/>
    </source>
</evidence>
<organism evidence="4">
    <name type="scientific">Echinostoma caproni</name>
    <dbReference type="NCBI Taxonomy" id="27848"/>
    <lineage>
        <taxon>Eukaryota</taxon>
        <taxon>Metazoa</taxon>
        <taxon>Spiralia</taxon>
        <taxon>Lophotrochozoa</taxon>
        <taxon>Platyhelminthes</taxon>
        <taxon>Trematoda</taxon>
        <taxon>Digenea</taxon>
        <taxon>Plagiorchiida</taxon>
        <taxon>Echinostomata</taxon>
        <taxon>Echinostomatoidea</taxon>
        <taxon>Echinostomatidae</taxon>
        <taxon>Echinostoma</taxon>
    </lineage>
</organism>
<dbReference type="AlphaFoldDB" id="A0A183A533"/>
<name>A0A183A533_9TREM</name>
<dbReference type="Proteomes" id="UP000272942">
    <property type="component" value="Unassembled WGS sequence"/>
</dbReference>
<proteinExistence type="predicted"/>
<sequence>MEVSATSYKPFMSARFRVDPPDRHPSGPTSPPLNRLGVDAVDEQIQNIETLTAKVQSHRANLDSVIGQFQKSEPSGNRTLQDTLTDLKTMLESRKWRLERPKRYQMSLLLIDPDRTSPVAKQVLLFNEINILCAQTIKMATELKILIDQFLSDPNTSSPSYLSDPEGIGQLEPDETFYLMDAMRDLGREELNRRITEVRHRKMNENNARRIGQDTDRTLRETRKLFYDLIQGCEKCLL</sequence>
<gene>
    <name evidence="2" type="ORF">ECPE_LOCUS2068</name>
</gene>
<evidence type="ECO:0000256" key="1">
    <source>
        <dbReference type="SAM" id="MobiDB-lite"/>
    </source>
</evidence>
<feature type="region of interest" description="Disordered" evidence="1">
    <location>
        <begin position="14"/>
        <end position="35"/>
    </location>
</feature>
<feature type="compositionally biased region" description="Basic and acidic residues" evidence="1">
    <location>
        <begin position="16"/>
        <end position="25"/>
    </location>
</feature>